<evidence type="ECO:0000313" key="5">
    <source>
        <dbReference type="Proteomes" id="UP001050691"/>
    </source>
</evidence>
<name>A0AAV5AD00_9AGAM</name>
<gene>
    <name evidence="4" type="ORF">Clacol_004014</name>
</gene>
<dbReference type="SUPFAM" id="SSF52540">
    <property type="entry name" value="P-loop containing nucleoside triphosphate hydrolases"/>
    <property type="match status" value="1"/>
</dbReference>
<dbReference type="AlphaFoldDB" id="A0AAV5AD00"/>
<keyword evidence="5" id="KW-1185">Reference proteome</keyword>
<dbReference type="EMBL" id="BPWL01000004">
    <property type="protein sequence ID" value="GJJ09790.1"/>
    <property type="molecule type" value="Genomic_DNA"/>
</dbReference>
<feature type="compositionally biased region" description="Polar residues" evidence="2">
    <location>
        <begin position="24"/>
        <end position="47"/>
    </location>
</feature>
<evidence type="ECO:0000259" key="3">
    <source>
        <dbReference type="Pfam" id="PF24883"/>
    </source>
</evidence>
<feature type="domain" description="Nephrocystin 3-like N-terminal" evidence="3">
    <location>
        <begin position="314"/>
        <end position="475"/>
    </location>
</feature>
<keyword evidence="1" id="KW-0677">Repeat</keyword>
<protein>
    <recommendedName>
        <fullName evidence="3">Nephrocystin 3-like N-terminal domain-containing protein</fullName>
    </recommendedName>
</protein>
<reference evidence="4" key="1">
    <citation type="submission" date="2021-10" db="EMBL/GenBank/DDBJ databases">
        <title>De novo Genome Assembly of Clathrus columnatus (Basidiomycota, Fungi) Using Illumina and Nanopore Sequence Data.</title>
        <authorList>
            <person name="Ogiso-Tanaka E."/>
            <person name="Itagaki H."/>
            <person name="Hosoya T."/>
            <person name="Hosaka K."/>
        </authorList>
    </citation>
    <scope>NUCLEOTIDE SEQUENCE</scope>
    <source>
        <strain evidence="4">MO-923</strain>
    </source>
</reference>
<sequence length="694" mass="78321">MKRGFNELLQNSSKKKRAHEGSHSETAQQTSSNTDNQHAQPNSTSASHELDRGHLDDSMREVSQVIDGARGITGKHWERDNKAYRYKEVASNVVQRLSAFTNLVQNIADVGFLPIAHRMVIGLTNICQAHPYSKMAWDIISGVVNVNISFTTAVACAHIPSQVVTYTQDVDQNMLELFETLDATYKFIEDTKEIENYPSYKRILSTLAKQTVDCAYFIRDYAKNANFWARVGKNVIGGPIKTRVQTYQATFSKLLAEFGTHLSLHTDLSVSRVLESNQEICEVLYLDSLPYAMGAGLNTRKQCLLGTRMEVLDEIVDWINDGDESCPRLFWLAGPAGVGKSAIAHSIAVRFESIGRLGSFFCFDRNYSLEQRRDKVFSTIARDLADLDIRIKHELAKVIRNKTSLRTTTDLDLQWKNFIFEPLNAISEVSTGPILIIMDALDECGNPSSRQDLLKVLETDIMSLPTNVRFLITSRLENDIMLTLNKLQPHIRTKMMDTIPEFESRRDILTYFKANLDSFGDAQLMHLVWLSQGLFQWAYLALQFLNGLGKSAGLTVTERYEDLVRMQQIQSIDDPLDAMYTQILSSLFNVDDSRVITRFRSTIGSIITSFEPLSLNTMVGLRGDRVPSSQKEGDIKVVIQYMGSLLSGIDDPSSTIRPLHLSFREYLLIPIAVKDFRSTHPLVIMILGLVVFAR</sequence>
<dbReference type="Proteomes" id="UP001050691">
    <property type="component" value="Unassembled WGS sequence"/>
</dbReference>
<evidence type="ECO:0000313" key="4">
    <source>
        <dbReference type="EMBL" id="GJJ09790.1"/>
    </source>
</evidence>
<dbReference type="PANTHER" id="PTHR10039">
    <property type="entry name" value="AMELOGENIN"/>
    <property type="match status" value="1"/>
</dbReference>
<organism evidence="4 5">
    <name type="scientific">Clathrus columnatus</name>
    <dbReference type="NCBI Taxonomy" id="1419009"/>
    <lineage>
        <taxon>Eukaryota</taxon>
        <taxon>Fungi</taxon>
        <taxon>Dikarya</taxon>
        <taxon>Basidiomycota</taxon>
        <taxon>Agaricomycotina</taxon>
        <taxon>Agaricomycetes</taxon>
        <taxon>Phallomycetidae</taxon>
        <taxon>Phallales</taxon>
        <taxon>Clathraceae</taxon>
        <taxon>Clathrus</taxon>
    </lineage>
</organism>
<accession>A0AAV5AD00</accession>
<dbReference type="InterPro" id="IPR056884">
    <property type="entry name" value="NPHP3-like_N"/>
</dbReference>
<dbReference type="PANTHER" id="PTHR10039:SF14">
    <property type="entry name" value="NACHT DOMAIN-CONTAINING PROTEIN"/>
    <property type="match status" value="1"/>
</dbReference>
<dbReference type="InterPro" id="IPR027417">
    <property type="entry name" value="P-loop_NTPase"/>
</dbReference>
<feature type="region of interest" description="Disordered" evidence="2">
    <location>
        <begin position="1"/>
        <end position="52"/>
    </location>
</feature>
<evidence type="ECO:0000256" key="2">
    <source>
        <dbReference type="SAM" id="MobiDB-lite"/>
    </source>
</evidence>
<dbReference type="Gene3D" id="3.40.50.300">
    <property type="entry name" value="P-loop containing nucleotide triphosphate hydrolases"/>
    <property type="match status" value="1"/>
</dbReference>
<proteinExistence type="predicted"/>
<evidence type="ECO:0000256" key="1">
    <source>
        <dbReference type="ARBA" id="ARBA00022737"/>
    </source>
</evidence>
<comment type="caution">
    <text evidence="4">The sequence shown here is derived from an EMBL/GenBank/DDBJ whole genome shotgun (WGS) entry which is preliminary data.</text>
</comment>
<dbReference type="Pfam" id="PF24883">
    <property type="entry name" value="NPHP3_N"/>
    <property type="match status" value="1"/>
</dbReference>